<accession>A0A1I4PWV1</accession>
<evidence type="ECO:0000259" key="1">
    <source>
        <dbReference type="Pfam" id="PF13936"/>
    </source>
</evidence>
<dbReference type="SUPFAM" id="SSF46689">
    <property type="entry name" value="Homeodomain-like"/>
    <property type="match status" value="1"/>
</dbReference>
<sequence length="65" mass="8064">MKDYQQLTCEQRYQIYGLRKAGFKQREIANEVGMNKSTISRELRRNRRQRGWRVQSRRRNYEINV</sequence>
<name>A0A1I4PWV1_9PROT</name>
<gene>
    <name evidence="2" type="ORF">SAMN05421863_102338</name>
</gene>
<feature type="domain" description="Transposase IS30-like HTH" evidence="1">
    <location>
        <begin position="4"/>
        <end position="46"/>
    </location>
</feature>
<keyword evidence="3" id="KW-1185">Reference proteome</keyword>
<proteinExistence type="predicted"/>
<dbReference type="Proteomes" id="UP000183287">
    <property type="component" value="Unassembled WGS sequence"/>
</dbReference>
<dbReference type="AlphaFoldDB" id="A0A1I4PWV1"/>
<evidence type="ECO:0000313" key="2">
    <source>
        <dbReference type="EMBL" id="SFM32076.1"/>
    </source>
</evidence>
<organism evidence="2 3">
    <name type="scientific">Nitrosomonas communis</name>
    <dbReference type="NCBI Taxonomy" id="44574"/>
    <lineage>
        <taxon>Bacteria</taxon>
        <taxon>Pseudomonadati</taxon>
        <taxon>Pseudomonadota</taxon>
        <taxon>Betaproteobacteria</taxon>
        <taxon>Nitrosomonadales</taxon>
        <taxon>Nitrosomonadaceae</taxon>
        <taxon>Nitrosomonas</taxon>
    </lineage>
</organism>
<dbReference type="Gene3D" id="1.10.10.60">
    <property type="entry name" value="Homeodomain-like"/>
    <property type="match status" value="1"/>
</dbReference>
<dbReference type="InterPro" id="IPR009057">
    <property type="entry name" value="Homeodomain-like_sf"/>
</dbReference>
<protein>
    <submittedName>
        <fullName evidence="2">Transposase, IS30 family</fullName>
    </submittedName>
</protein>
<evidence type="ECO:0000313" key="3">
    <source>
        <dbReference type="Proteomes" id="UP000183287"/>
    </source>
</evidence>
<dbReference type="RefSeq" id="WP_074905441.1">
    <property type="nucleotide sequence ID" value="NZ_FOUB01000023.1"/>
</dbReference>
<dbReference type="OrthoDB" id="9156814at2"/>
<dbReference type="InterPro" id="IPR025246">
    <property type="entry name" value="IS30-like_HTH"/>
</dbReference>
<dbReference type="EMBL" id="FOUB01000023">
    <property type="protein sequence ID" value="SFM32076.1"/>
    <property type="molecule type" value="Genomic_DNA"/>
</dbReference>
<dbReference type="Pfam" id="PF13936">
    <property type="entry name" value="HTH_38"/>
    <property type="match status" value="1"/>
</dbReference>
<reference evidence="3" key="1">
    <citation type="submission" date="2016-10" db="EMBL/GenBank/DDBJ databases">
        <authorList>
            <person name="Varghese N."/>
            <person name="Submissions S."/>
        </authorList>
    </citation>
    <scope>NUCLEOTIDE SEQUENCE [LARGE SCALE GENOMIC DNA]</scope>
    <source>
        <strain evidence="3">Nm44</strain>
    </source>
</reference>